<keyword evidence="5 8" id="KW-0704">Schiff base</keyword>
<dbReference type="GO" id="GO:0006520">
    <property type="term" value="P:amino acid metabolic process"/>
    <property type="evidence" value="ECO:0007669"/>
    <property type="project" value="TreeGrafter"/>
</dbReference>
<dbReference type="EC" id="4.3.3.6" evidence="8"/>
<dbReference type="InterPro" id="IPR033755">
    <property type="entry name" value="PdxS/SNZ_N"/>
</dbReference>
<feature type="binding site" evidence="8">
    <location>
        <position position="138"/>
    </location>
    <ligand>
        <name>D-ribose 5-phosphate</name>
        <dbReference type="ChEBI" id="CHEBI:78346"/>
    </ligand>
</feature>
<dbReference type="InterPro" id="IPR001852">
    <property type="entry name" value="PdxS/SNZ"/>
</dbReference>
<dbReference type="GO" id="GO:0036381">
    <property type="term" value="F:pyridoxal 5'-phosphate synthase (glutamine hydrolysing) activity"/>
    <property type="evidence" value="ECO:0007669"/>
    <property type="project" value="UniProtKB-UniRule"/>
</dbReference>
<evidence type="ECO:0000256" key="4">
    <source>
        <dbReference type="ARBA" id="ARBA00023239"/>
    </source>
</evidence>
<protein>
    <recommendedName>
        <fullName evidence="8">Pyridoxal 5'-phosphate synthase subunit PdxS</fullName>
        <shortName evidence="8">PLP synthase subunit PdxS</shortName>
        <ecNumber evidence="8">4.3.3.6</ecNumber>
    </recommendedName>
    <alternativeName>
        <fullName evidence="8">Pdx1</fullName>
    </alternativeName>
</protein>
<feature type="binding site" evidence="8">
    <location>
        <position position="199"/>
    </location>
    <ligand>
        <name>D-ribose 5-phosphate</name>
        <dbReference type="ChEBI" id="CHEBI:78346"/>
    </ligand>
</feature>
<dbReference type="GO" id="GO:0042823">
    <property type="term" value="P:pyridoxal phosphate biosynthetic process"/>
    <property type="evidence" value="ECO:0007669"/>
    <property type="project" value="UniProtKB-UniRule"/>
</dbReference>
<dbReference type="SUPFAM" id="SSF51366">
    <property type="entry name" value="Ribulose-phoshate binding barrel"/>
    <property type="match status" value="1"/>
</dbReference>
<evidence type="ECO:0000256" key="9">
    <source>
        <dbReference type="PROSITE-ProRule" id="PRU00481"/>
    </source>
</evidence>
<evidence type="ECO:0000256" key="3">
    <source>
        <dbReference type="ARBA" id="ARBA00022898"/>
    </source>
</evidence>
<dbReference type="InterPro" id="IPR011060">
    <property type="entry name" value="RibuloseP-bd_barrel"/>
</dbReference>
<sequence>MLKGGVIMDVVDAEQARIAEAAGAVAVMALERVPSDIRRDGGVARMSDPVMIKGIQDAVTIPVMAKARIGHIAEAQVLEALEVDYIDESEVLTPADEHNHIDKWDFSVPFVCGATNLGEALRRVGEGAAMIRSKGEAGTGDIVEAVRHMRAIRSEIRRLGTLDETELPTAAKELGAPLDLVRGVSNEGGLPVVLFCAGGIATPADASLMMQLGAEGLFVGSGIFKSSNPERRARAIVEACTHFADPLRVAQASEGLGAAMDSLESRALEDDQLLAQRGW</sequence>
<evidence type="ECO:0000256" key="7">
    <source>
        <dbReference type="ARBA" id="ARBA00061750"/>
    </source>
</evidence>
<comment type="subunit">
    <text evidence="7">Homohexamer and homododecamer. In the presence of PdxT, forms a dodecamer of heterodimers.</text>
</comment>
<proteinExistence type="inferred from homology"/>
<dbReference type="NCBIfam" id="NF003215">
    <property type="entry name" value="PRK04180.1"/>
    <property type="match status" value="1"/>
</dbReference>
<feature type="binding site" evidence="8">
    <location>
        <position position="150"/>
    </location>
    <ligand>
        <name>D-glyceraldehyde 3-phosphate</name>
        <dbReference type="ChEBI" id="CHEBI:59776"/>
    </ligand>
</feature>
<dbReference type="PANTHER" id="PTHR31829">
    <property type="entry name" value="PYRIDOXAL 5'-PHOSPHATE SYNTHASE SUBUNIT SNZ1-RELATED"/>
    <property type="match status" value="1"/>
</dbReference>
<comment type="similarity">
    <text evidence="2 8 9">Belongs to the PdxS/SNZ family.</text>
</comment>
<dbReference type="PROSITE" id="PS51129">
    <property type="entry name" value="PDXS_SNZ_2"/>
    <property type="match status" value="1"/>
</dbReference>
<dbReference type="UniPathway" id="UPA00245"/>
<dbReference type="PIRSF" id="PIRSF029271">
    <property type="entry name" value="Pdx1"/>
    <property type="match status" value="1"/>
</dbReference>
<dbReference type="Gene3D" id="3.20.20.70">
    <property type="entry name" value="Aldolase class I"/>
    <property type="match status" value="1"/>
</dbReference>
<dbReference type="Pfam" id="PF01680">
    <property type="entry name" value="SOR_SNZ"/>
    <property type="match status" value="1"/>
</dbReference>
<dbReference type="NCBIfam" id="TIGR00343">
    <property type="entry name" value="pyridoxal 5'-phosphate synthase lyase subunit PdxS"/>
    <property type="match status" value="1"/>
</dbReference>
<comment type="function">
    <text evidence="8">Catalyzes the formation of pyridoxal 5'-phosphate from ribose 5-phosphate (RBP), glyceraldehyde 3-phosphate (G3P) and ammonia. The ammonia is provided by the PdxT subunit. Can also use ribulose 5-phosphate and dihydroxyacetone phosphate as substrates, resulting from enzyme-catalyzed isomerization of RBP and G3P, respectively.</text>
</comment>
<keyword evidence="4 8" id="KW-0456">Lyase</keyword>
<reference evidence="11" key="1">
    <citation type="submission" date="2020-02" db="EMBL/GenBank/DDBJ databases">
        <authorList>
            <person name="Meier V. D."/>
        </authorList>
    </citation>
    <scope>NUCLEOTIDE SEQUENCE</scope>
    <source>
        <strain evidence="11">AVDCRST_MAG67</strain>
    </source>
</reference>
<name>A0A6J4TI45_9ACTN</name>
<evidence type="ECO:0000256" key="5">
    <source>
        <dbReference type="ARBA" id="ARBA00023270"/>
    </source>
</evidence>
<comment type="pathway">
    <text evidence="1 8">Cofactor biosynthesis; pyridoxal 5'-phosphate biosynthesis.</text>
</comment>
<accession>A0A6J4TI45</accession>
<feature type="binding site" evidence="8">
    <location>
        <begin position="220"/>
        <end position="221"/>
    </location>
    <ligand>
        <name>D-ribose 5-phosphate</name>
        <dbReference type="ChEBI" id="CHEBI:78346"/>
    </ligand>
</feature>
<dbReference type="CDD" id="cd04727">
    <property type="entry name" value="pdxS"/>
    <property type="match status" value="1"/>
</dbReference>
<dbReference type="EMBL" id="CADCVQ010000148">
    <property type="protein sequence ID" value="CAA9522589.1"/>
    <property type="molecule type" value="Genomic_DNA"/>
</dbReference>
<comment type="catalytic activity">
    <reaction evidence="6 8">
        <text>aldehydo-D-ribose 5-phosphate + D-glyceraldehyde 3-phosphate + L-glutamine = pyridoxal 5'-phosphate + L-glutamate + phosphate + 3 H2O + H(+)</text>
        <dbReference type="Rhea" id="RHEA:31507"/>
        <dbReference type="ChEBI" id="CHEBI:15377"/>
        <dbReference type="ChEBI" id="CHEBI:15378"/>
        <dbReference type="ChEBI" id="CHEBI:29985"/>
        <dbReference type="ChEBI" id="CHEBI:43474"/>
        <dbReference type="ChEBI" id="CHEBI:58273"/>
        <dbReference type="ChEBI" id="CHEBI:58359"/>
        <dbReference type="ChEBI" id="CHEBI:59776"/>
        <dbReference type="ChEBI" id="CHEBI:597326"/>
        <dbReference type="EC" id="4.3.3.6"/>
    </reaction>
</comment>
<dbReference type="InterPro" id="IPR013785">
    <property type="entry name" value="Aldolase_TIM"/>
</dbReference>
<evidence type="ECO:0000259" key="10">
    <source>
        <dbReference type="Pfam" id="PF01680"/>
    </source>
</evidence>
<dbReference type="HAMAP" id="MF_01824">
    <property type="entry name" value="PdxS"/>
    <property type="match status" value="1"/>
</dbReference>
<dbReference type="AlphaFoldDB" id="A0A6J4TI45"/>
<dbReference type="GO" id="GO:0008615">
    <property type="term" value="P:pyridoxine biosynthetic process"/>
    <property type="evidence" value="ECO:0007669"/>
    <property type="project" value="TreeGrafter"/>
</dbReference>
<evidence type="ECO:0000313" key="11">
    <source>
        <dbReference type="EMBL" id="CAA9522589.1"/>
    </source>
</evidence>
<feature type="active site" description="Schiff-base intermediate with D-ribose 5-phosphate" evidence="8">
    <location>
        <position position="66"/>
    </location>
</feature>
<feature type="binding site" evidence="8">
    <location>
        <position position="9"/>
    </location>
    <ligand>
        <name>D-ribose 5-phosphate</name>
        <dbReference type="ChEBI" id="CHEBI:78346"/>
    </ligand>
</feature>
<gene>
    <name evidence="8" type="primary">pdxS</name>
    <name evidence="11" type="ORF">AVDCRST_MAG67-3810</name>
</gene>
<evidence type="ECO:0000256" key="2">
    <source>
        <dbReference type="ARBA" id="ARBA00007281"/>
    </source>
</evidence>
<feature type="domain" description="PdxS/SNZ N-terminal" evidence="10">
    <location>
        <begin position="1"/>
        <end position="197"/>
    </location>
</feature>
<evidence type="ECO:0000256" key="6">
    <source>
        <dbReference type="ARBA" id="ARBA00047992"/>
    </source>
</evidence>
<dbReference type="PANTHER" id="PTHR31829:SF0">
    <property type="entry name" value="PYRIDOXAL 5'-PHOSPHATE SYNTHASE SUBUNIT SNZ1-RELATED"/>
    <property type="match status" value="1"/>
</dbReference>
<evidence type="ECO:0000256" key="8">
    <source>
        <dbReference type="HAMAP-Rule" id="MF_01824"/>
    </source>
</evidence>
<dbReference type="FunFam" id="3.20.20.70:FF:000001">
    <property type="entry name" value="Pyridoxine biosynthesis protein PDX1"/>
    <property type="match status" value="1"/>
</dbReference>
<evidence type="ECO:0000256" key="1">
    <source>
        <dbReference type="ARBA" id="ARBA00004737"/>
    </source>
</evidence>
<organism evidence="11">
    <name type="scientific">uncultured Solirubrobacteraceae bacterium</name>
    <dbReference type="NCBI Taxonomy" id="1162706"/>
    <lineage>
        <taxon>Bacteria</taxon>
        <taxon>Bacillati</taxon>
        <taxon>Actinomycetota</taxon>
        <taxon>Thermoleophilia</taxon>
        <taxon>Solirubrobacterales</taxon>
        <taxon>Solirubrobacteraceae</taxon>
        <taxon>environmental samples</taxon>
    </lineage>
</organism>
<keyword evidence="3 8" id="KW-0663">Pyridoxal phosphate</keyword>